<dbReference type="EMBL" id="HG697641">
    <property type="protein sequence ID" value="CDI87504.1"/>
    <property type="molecule type" value="Genomic_DNA"/>
</dbReference>
<evidence type="ECO:0000256" key="1">
    <source>
        <dbReference type="SAM" id="MobiDB-lite"/>
    </source>
</evidence>
<name>U6HA73_9EIME</name>
<gene>
    <name evidence="2" type="ORF">EPH_0026640</name>
</gene>
<organism evidence="2 3">
    <name type="scientific">Eimeria praecox</name>
    <dbReference type="NCBI Taxonomy" id="51316"/>
    <lineage>
        <taxon>Eukaryota</taxon>
        <taxon>Sar</taxon>
        <taxon>Alveolata</taxon>
        <taxon>Apicomplexa</taxon>
        <taxon>Conoidasida</taxon>
        <taxon>Coccidia</taxon>
        <taxon>Eucoccidiorida</taxon>
        <taxon>Eimeriorina</taxon>
        <taxon>Eimeriidae</taxon>
        <taxon>Eimeria</taxon>
    </lineage>
</organism>
<keyword evidence="3" id="KW-1185">Reference proteome</keyword>
<evidence type="ECO:0008006" key="4">
    <source>
        <dbReference type="Google" id="ProtNLM"/>
    </source>
</evidence>
<reference evidence="2" key="2">
    <citation type="submission" date="2013-10" db="EMBL/GenBank/DDBJ databases">
        <authorList>
            <person name="Aslett M."/>
        </authorList>
    </citation>
    <scope>NUCLEOTIDE SEQUENCE [LARGE SCALE GENOMIC DNA]</scope>
    <source>
        <strain evidence="2">Houghton</strain>
    </source>
</reference>
<dbReference type="OrthoDB" id="346878at2759"/>
<dbReference type="Proteomes" id="UP000018201">
    <property type="component" value="Unassembled WGS sequence"/>
</dbReference>
<evidence type="ECO:0000313" key="2">
    <source>
        <dbReference type="EMBL" id="CDI87504.1"/>
    </source>
</evidence>
<accession>U6HA73</accession>
<evidence type="ECO:0000313" key="3">
    <source>
        <dbReference type="Proteomes" id="UP000018201"/>
    </source>
</evidence>
<dbReference type="VEuPathDB" id="ToxoDB:EPH_0026640"/>
<proteinExistence type="predicted"/>
<feature type="region of interest" description="Disordered" evidence="1">
    <location>
        <begin position="1"/>
        <end position="49"/>
    </location>
</feature>
<dbReference type="AlphaFoldDB" id="U6HA73"/>
<sequence length="115" mass="12370">MAPHKEGAEEGLPVETSQQPGDRLQKEQQKELASLDQQDAPDTEMDEKRQAALMTSLKQGETRAAAGAQKCTVSAASVQKLQDLLLLPAADVEAALQQAQGDHLKAAQLLLEQQL</sequence>
<protein>
    <recommendedName>
        <fullName evidence="4">Nascent polypeptide-associated complex subunit alpha-like UBA domain-containing protein</fullName>
    </recommendedName>
</protein>
<reference evidence="2" key="1">
    <citation type="submission" date="2013-10" db="EMBL/GenBank/DDBJ databases">
        <title>Genomic analysis of the causative agents of coccidiosis in chickens.</title>
        <authorList>
            <person name="Reid A.J."/>
            <person name="Blake D."/>
            <person name="Billington K."/>
            <person name="Browne H."/>
            <person name="Dunn M."/>
            <person name="Hung S."/>
            <person name="Kawahara F."/>
            <person name="Miranda-Saavedra D."/>
            <person name="Mourier T."/>
            <person name="Nagra H."/>
            <person name="Otto T.D."/>
            <person name="Rawlings N."/>
            <person name="Sanchez A."/>
            <person name="Sanders M."/>
            <person name="Subramaniam C."/>
            <person name="Tay Y."/>
            <person name="Dear P."/>
            <person name="Doerig C."/>
            <person name="Gruber A."/>
            <person name="Parkinson J."/>
            <person name="Shirley M."/>
            <person name="Wan K.L."/>
            <person name="Berriman M."/>
            <person name="Tomley F."/>
            <person name="Pain A."/>
        </authorList>
    </citation>
    <scope>NUCLEOTIDE SEQUENCE [LARGE SCALE GENOMIC DNA]</scope>
    <source>
        <strain evidence="2">Houghton</strain>
    </source>
</reference>